<keyword evidence="2" id="KW-1185">Reference proteome</keyword>
<comment type="caution">
    <text evidence="1">The sequence shown here is derived from an EMBL/GenBank/DDBJ whole genome shotgun (WGS) entry which is preliminary data.</text>
</comment>
<protein>
    <submittedName>
        <fullName evidence="1">Uncharacterized protein</fullName>
    </submittedName>
</protein>
<organism evidence="1 2">
    <name type="scientific">Tetrabaena socialis</name>
    <dbReference type="NCBI Taxonomy" id="47790"/>
    <lineage>
        <taxon>Eukaryota</taxon>
        <taxon>Viridiplantae</taxon>
        <taxon>Chlorophyta</taxon>
        <taxon>core chlorophytes</taxon>
        <taxon>Chlorophyceae</taxon>
        <taxon>CS clade</taxon>
        <taxon>Chlamydomonadales</taxon>
        <taxon>Tetrabaenaceae</taxon>
        <taxon>Tetrabaena</taxon>
    </lineage>
</organism>
<evidence type="ECO:0000313" key="2">
    <source>
        <dbReference type="Proteomes" id="UP000236333"/>
    </source>
</evidence>
<accession>A0A2J7ZNC0</accession>
<dbReference type="AlphaFoldDB" id="A0A2J7ZNC0"/>
<dbReference type="OrthoDB" id="543726at2759"/>
<dbReference type="Proteomes" id="UP000236333">
    <property type="component" value="Unassembled WGS sequence"/>
</dbReference>
<sequence>MMRPCHLQSRCLAIAGYTTASDVSHSGEDLGRASSVADAASKCNADSNCKGINSEGWLLRVVSQNANLKGNCLYTKIARSGSV</sequence>
<dbReference type="EMBL" id="PGGS01000796">
    <property type="protein sequence ID" value="PNH01771.1"/>
    <property type="molecule type" value="Genomic_DNA"/>
</dbReference>
<name>A0A2J7ZNC0_9CHLO</name>
<reference evidence="1 2" key="1">
    <citation type="journal article" date="2017" name="Mol. Biol. Evol.">
        <title>The 4-celled Tetrabaena socialis nuclear genome reveals the essential components for genetic control of cell number at the origin of multicellularity in the volvocine lineage.</title>
        <authorList>
            <person name="Featherston J."/>
            <person name="Arakaki Y."/>
            <person name="Hanschen E.R."/>
            <person name="Ferris P.J."/>
            <person name="Michod R.E."/>
            <person name="Olson B.J.S.C."/>
            <person name="Nozaki H."/>
            <person name="Durand P.M."/>
        </authorList>
    </citation>
    <scope>NUCLEOTIDE SEQUENCE [LARGE SCALE GENOMIC DNA]</scope>
    <source>
        <strain evidence="1 2">NIES-571</strain>
    </source>
</reference>
<evidence type="ECO:0000313" key="1">
    <source>
        <dbReference type="EMBL" id="PNH01771.1"/>
    </source>
</evidence>
<proteinExistence type="predicted"/>
<gene>
    <name evidence="1" type="ORF">TSOC_012302</name>
</gene>